<keyword evidence="3" id="KW-1185">Reference proteome</keyword>
<evidence type="ECO:0000313" key="2">
    <source>
        <dbReference type="EMBL" id="GAT47172.1"/>
    </source>
</evidence>
<name>A0ABQ0L870_MYCCL</name>
<dbReference type="Proteomes" id="UP000815677">
    <property type="component" value="Unassembled WGS sequence"/>
</dbReference>
<feature type="compositionally biased region" description="Polar residues" evidence="1">
    <location>
        <begin position="195"/>
        <end position="217"/>
    </location>
</feature>
<proteinExistence type="predicted"/>
<evidence type="ECO:0000256" key="1">
    <source>
        <dbReference type="SAM" id="MobiDB-lite"/>
    </source>
</evidence>
<protein>
    <submittedName>
        <fullName evidence="2">Uncharacterized protein</fullName>
    </submittedName>
</protein>
<gene>
    <name evidence="2" type="ORF">MCHLO_04650</name>
</gene>
<feature type="compositionally biased region" description="Polar residues" evidence="1">
    <location>
        <begin position="231"/>
        <end position="268"/>
    </location>
</feature>
<accession>A0ABQ0L870</accession>
<sequence length="818" mass="88196">MSPVNKPNRTGSTREQLEHRRLPNLARIPPTTAYASTILPDLDADDGESGAKSTTSPAGIHRSSKHLRLVPHSSRQPASPATPVPAPAQRQSQSRPCPEKPVPVTSTYDTPESESAHNSDSGTPHRTELQDRARLLTRWPQPRGGGAERLLITESAQPCIRPGRGFGETTHRLTFFAGQYDRARRVRRNTHPLQAQLPQFRQQTGQPQPAIPSNSPPANDEQYNARPRTHYCSTPTARESATPSSVASTTNPAGIRRSTLQLNTSASFSNPHPSPSSNGNGDPNADHILKRTSLRPDSAPDPDSGTPHPAPRCARAAPTHSATPRFAPKGGIRWTSGVPSGKHGRLHILEVTPGEHDPDAVLGGRRSLLDNKVANSSANRLADDLEGKLCRRRRAGITTRSRVRSMRMRMREGGPSRPVDAVLAGEGAETDLQEFKVNCARRGSSSDTVDGVAGGLARRRGAGTVYRRRSLLPTQPLIQVRICPGPSLTALSAPRHAAQPSMLATALFSTTMISDGTRRLRLACLRPGSHLPRRSFETRIRVPALTDTRTQLLASFNGGVALGLIPSLVYEQHTAGAQELSVGMLPRPSALYTTVSRALQGSFEHVIQLRFGPAASGTVPWTQDCVGSSALPRLPLHQPYPQQQCFGRCCNLNSKLCLQLPAVPTSPRSYVFASRRAAPFLGIKTASASALGCLAESPIQCFPPQGLQAEDPQGLSHAWPADSVVACSPGEHFSGKRRPTRSADPASQWHRHRARLGGAPLRHDAPSPTSDGFYRRRPTRGWTQAGGLEIAIDSQCGPRRSDSRSQTCTSAAAIYLTT</sequence>
<feature type="region of interest" description="Disordered" evidence="1">
    <location>
        <begin position="730"/>
        <end position="780"/>
    </location>
</feature>
<feature type="region of interest" description="Disordered" evidence="1">
    <location>
        <begin position="1"/>
        <end position="128"/>
    </location>
</feature>
<organism evidence="2 3">
    <name type="scientific">Mycena chlorophos</name>
    <name type="common">Agaric fungus</name>
    <name type="synonym">Agaricus chlorophos</name>
    <dbReference type="NCBI Taxonomy" id="658473"/>
    <lineage>
        <taxon>Eukaryota</taxon>
        <taxon>Fungi</taxon>
        <taxon>Dikarya</taxon>
        <taxon>Basidiomycota</taxon>
        <taxon>Agaricomycotina</taxon>
        <taxon>Agaricomycetes</taxon>
        <taxon>Agaricomycetidae</taxon>
        <taxon>Agaricales</taxon>
        <taxon>Marasmiineae</taxon>
        <taxon>Mycenaceae</taxon>
        <taxon>Mycena</taxon>
    </lineage>
</organism>
<feature type="compositionally biased region" description="Low complexity" evidence="1">
    <location>
        <begin position="311"/>
        <end position="320"/>
    </location>
</feature>
<feature type="compositionally biased region" description="Polar residues" evidence="1">
    <location>
        <begin position="1"/>
        <end position="14"/>
    </location>
</feature>
<reference evidence="2" key="1">
    <citation type="submission" date="2014-09" db="EMBL/GenBank/DDBJ databases">
        <title>Genome sequence of the luminous mushroom Mycena chlorophos for searching fungal bioluminescence genes.</title>
        <authorList>
            <person name="Tanaka Y."/>
            <person name="Kasuga D."/>
            <person name="Oba Y."/>
            <person name="Hase S."/>
            <person name="Sato K."/>
            <person name="Oba Y."/>
            <person name="Sakakibara Y."/>
        </authorList>
    </citation>
    <scope>NUCLEOTIDE SEQUENCE</scope>
</reference>
<dbReference type="EMBL" id="DF843185">
    <property type="protein sequence ID" value="GAT47172.1"/>
    <property type="molecule type" value="Genomic_DNA"/>
</dbReference>
<evidence type="ECO:0000313" key="3">
    <source>
        <dbReference type="Proteomes" id="UP000815677"/>
    </source>
</evidence>
<feature type="compositionally biased region" description="Low complexity" evidence="1">
    <location>
        <begin position="269"/>
        <end position="283"/>
    </location>
</feature>
<feature type="region of interest" description="Disordered" evidence="1">
    <location>
        <begin position="195"/>
        <end position="339"/>
    </location>
</feature>